<feature type="signal peptide" evidence="4">
    <location>
        <begin position="1"/>
        <end position="23"/>
    </location>
</feature>
<proteinExistence type="inferred from homology"/>
<evidence type="ECO:0000256" key="5">
    <source>
        <dbReference type="SAM" id="MobiDB-lite"/>
    </source>
</evidence>
<dbReference type="KEGG" id="smag:AN936_01565"/>
<dbReference type="AlphaFoldDB" id="A0A0N9U7F7"/>
<comment type="catalytic activity">
    <reaction evidence="4">
        <text>[protein]-peptidylproline (omega=180) = [protein]-peptidylproline (omega=0)</text>
        <dbReference type="Rhea" id="RHEA:16237"/>
        <dbReference type="Rhea" id="RHEA-COMP:10747"/>
        <dbReference type="Rhea" id="RHEA-COMP:10748"/>
        <dbReference type="ChEBI" id="CHEBI:83833"/>
        <dbReference type="ChEBI" id="CHEBI:83834"/>
        <dbReference type="EC" id="5.2.1.8"/>
    </reaction>
</comment>
<dbReference type="CDD" id="cd00317">
    <property type="entry name" value="cyclophilin"/>
    <property type="match status" value="1"/>
</dbReference>
<dbReference type="InterPro" id="IPR020892">
    <property type="entry name" value="Cyclophilin-type_PPIase_CS"/>
</dbReference>
<comment type="similarity">
    <text evidence="1 4">Belongs to the cyclophilin-type PPIase family.</text>
</comment>
<feature type="compositionally biased region" description="Pro residues" evidence="5">
    <location>
        <begin position="26"/>
        <end position="60"/>
    </location>
</feature>
<evidence type="ECO:0000259" key="6">
    <source>
        <dbReference type="PROSITE" id="PS50072"/>
    </source>
</evidence>
<evidence type="ECO:0000313" key="7">
    <source>
        <dbReference type="EMBL" id="ALH79106.1"/>
    </source>
</evidence>
<dbReference type="InterPro" id="IPR029000">
    <property type="entry name" value="Cyclophilin-like_dom_sf"/>
</dbReference>
<dbReference type="PROSITE" id="PS50072">
    <property type="entry name" value="CSA_PPIASE_2"/>
    <property type="match status" value="1"/>
</dbReference>
<feature type="compositionally biased region" description="Pro residues" evidence="5">
    <location>
        <begin position="245"/>
        <end position="262"/>
    </location>
</feature>
<sequence>MKFTFRPLVLTAMALGLAAAAVAQEAPPPPGPTPEETPAPTEVPAPPPPVETPPAPPAEAPAPAAEATTDATAAVEPPAIPAMQPEQYMGVPEYMLNIDLSTGGRVVIQLYPNVAPNHVERIKQLARAGFYDGVKFHRVIDGFMAQTGDPTATGQGGSQLPDLKAEFNPTPHLRGTVSMARAESEDSANSQFFIMLQPRFALDRRYTAFGRVVSGMQYVDAIAKGEPPAVMSRMVQVSVAADNKPVPPPSMLTETPPAPPAPEVSVDELNAPIKQ</sequence>
<evidence type="ECO:0000256" key="3">
    <source>
        <dbReference type="ARBA" id="ARBA00023235"/>
    </source>
</evidence>
<organism evidence="7 8">
    <name type="scientific">Sphingopyxis macrogoltabida</name>
    <name type="common">Sphingomonas macrogoltabidus</name>
    <dbReference type="NCBI Taxonomy" id="33050"/>
    <lineage>
        <taxon>Bacteria</taxon>
        <taxon>Pseudomonadati</taxon>
        <taxon>Pseudomonadota</taxon>
        <taxon>Alphaproteobacteria</taxon>
        <taxon>Sphingomonadales</taxon>
        <taxon>Sphingomonadaceae</taxon>
        <taxon>Sphingopyxis</taxon>
    </lineage>
</organism>
<dbReference type="PANTHER" id="PTHR45625:SF4">
    <property type="entry name" value="PEPTIDYLPROLYL ISOMERASE DOMAIN AND WD REPEAT-CONTAINING PROTEIN 1"/>
    <property type="match status" value="1"/>
</dbReference>
<dbReference type="Pfam" id="PF00160">
    <property type="entry name" value="Pro_isomerase"/>
    <property type="match status" value="1"/>
</dbReference>
<dbReference type="GO" id="GO:0006457">
    <property type="term" value="P:protein folding"/>
    <property type="evidence" value="ECO:0007669"/>
    <property type="project" value="InterPro"/>
</dbReference>
<reference evidence="7 8" key="1">
    <citation type="journal article" date="2015" name="Genome Announc.">
        <title>Complete Genome Sequence of Polypropylene Glycol- and Polyethylene Glycol-Degrading Sphingopyxis macrogoltabida Strain EY-1.</title>
        <authorList>
            <person name="Ohtsubo Y."/>
            <person name="Nagata Y."/>
            <person name="Numata M."/>
            <person name="Tsuchikane K."/>
            <person name="Hosoyama A."/>
            <person name="Yamazoe A."/>
            <person name="Tsuda M."/>
            <person name="Fujita N."/>
            <person name="Kawai F."/>
        </authorList>
    </citation>
    <scope>NUCLEOTIDE SEQUENCE [LARGE SCALE GENOMIC DNA]</scope>
    <source>
        <strain evidence="7 8">EY-1</strain>
    </source>
</reference>
<name>A0A0N9U7F7_SPHMC</name>
<dbReference type="PRINTS" id="PR00153">
    <property type="entry name" value="CSAPPISMRASE"/>
</dbReference>
<feature type="domain" description="PPIase cyclophilin-type" evidence="6">
    <location>
        <begin position="93"/>
        <end position="248"/>
    </location>
</feature>
<keyword evidence="4" id="KW-0732">Signal</keyword>
<dbReference type="EMBL" id="CP012700">
    <property type="protein sequence ID" value="ALH79106.1"/>
    <property type="molecule type" value="Genomic_DNA"/>
</dbReference>
<dbReference type="PATRIC" id="fig|33050.5.peg.325"/>
<evidence type="ECO:0000256" key="2">
    <source>
        <dbReference type="ARBA" id="ARBA00023110"/>
    </source>
</evidence>
<evidence type="ECO:0000256" key="1">
    <source>
        <dbReference type="ARBA" id="ARBA00007365"/>
    </source>
</evidence>
<dbReference type="Gene3D" id="2.40.100.10">
    <property type="entry name" value="Cyclophilin-like"/>
    <property type="match status" value="1"/>
</dbReference>
<dbReference type="InterPro" id="IPR044666">
    <property type="entry name" value="Cyclophilin_A-like"/>
</dbReference>
<keyword evidence="3 4" id="KW-0413">Isomerase</keyword>
<dbReference type="PANTHER" id="PTHR45625">
    <property type="entry name" value="PEPTIDYL-PROLYL CIS-TRANS ISOMERASE-RELATED"/>
    <property type="match status" value="1"/>
</dbReference>
<feature type="compositionally biased region" description="Low complexity" evidence="5">
    <location>
        <begin position="61"/>
        <end position="71"/>
    </location>
</feature>
<feature type="region of interest" description="Disordered" evidence="5">
    <location>
        <begin position="242"/>
        <end position="275"/>
    </location>
</feature>
<protein>
    <recommendedName>
        <fullName evidence="4">Peptidyl-prolyl cis-trans isomerase</fullName>
        <shortName evidence="4">PPIase</shortName>
        <ecNumber evidence="4">5.2.1.8</ecNumber>
    </recommendedName>
</protein>
<gene>
    <name evidence="7" type="ORF">AN936_01565</name>
</gene>
<dbReference type="InterPro" id="IPR002130">
    <property type="entry name" value="Cyclophilin-type_PPIase_dom"/>
</dbReference>
<feature type="region of interest" description="Disordered" evidence="5">
    <location>
        <begin position="23"/>
        <end position="71"/>
    </location>
</feature>
<keyword evidence="2 4" id="KW-0697">Rotamase</keyword>
<feature type="chain" id="PRO_5006518137" description="Peptidyl-prolyl cis-trans isomerase" evidence="4">
    <location>
        <begin position="24"/>
        <end position="275"/>
    </location>
</feature>
<dbReference type="GO" id="GO:0003755">
    <property type="term" value="F:peptidyl-prolyl cis-trans isomerase activity"/>
    <property type="evidence" value="ECO:0007669"/>
    <property type="project" value="UniProtKB-UniRule"/>
</dbReference>
<comment type="function">
    <text evidence="4">PPIases accelerate the folding of proteins. It catalyzes the cis-trans isomerization of proline imidic peptide bonds in oligopeptides.</text>
</comment>
<dbReference type="SUPFAM" id="SSF50891">
    <property type="entry name" value="Cyclophilin-like"/>
    <property type="match status" value="1"/>
</dbReference>
<accession>A0A0N9U7F7</accession>
<evidence type="ECO:0000313" key="8">
    <source>
        <dbReference type="Proteomes" id="UP000058074"/>
    </source>
</evidence>
<evidence type="ECO:0000256" key="4">
    <source>
        <dbReference type="RuleBase" id="RU363019"/>
    </source>
</evidence>
<dbReference type="PROSITE" id="PS00170">
    <property type="entry name" value="CSA_PPIASE_1"/>
    <property type="match status" value="1"/>
</dbReference>
<dbReference type="Proteomes" id="UP000058074">
    <property type="component" value="Chromosome"/>
</dbReference>
<dbReference type="EC" id="5.2.1.8" evidence="4"/>